<accession>A0A2X0M8I2</accession>
<gene>
    <name evidence="1" type="primary">BQ5605_C006g03935</name>
    <name evidence="1" type="ORF">BQ5605_C006G03935</name>
</gene>
<proteinExistence type="predicted"/>
<name>A0A2X0M8I2_9BASI</name>
<sequence length="52" mass="5834">MMQPAAAIHELWQKTSSTSRCFRDRANLQPGVLLAPLSVLSPMLFVVQCKVY</sequence>
<keyword evidence="2" id="KW-1185">Reference proteome</keyword>
<evidence type="ECO:0000313" key="1">
    <source>
        <dbReference type="EMBL" id="SGY54941.1"/>
    </source>
</evidence>
<organism evidence="1 2">
    <name type="scientific">Microbotryum silenes-dioicae</name>
    <dbReference type="NCBI Taxonomy" id="796604"/>
    <lineage>
        <taxon>Eukaryota</taxon>
        <taxon>Fungi</taxon>
        <taxon>Dikarya</taxon>
        <taxon>Basidiomycota</taxon>
        <taxon>Pucciniomycotina</taxon>
        <taxon>Microbotryomycetes</taxon>
        <taxon>Microbotryales</taxon>
        <taxon>Microbotryaceae</taxon>
        <taxon>Microbotryum</taxon>
    </lineage>
</organism>
<dbReference type="Proteomes" id="UP000249464">
    <property type="component" value="Unassembled WGS sequence"/>
</dbReference>
<evidence type="ECO:0000313" key="2">
    <source>
        <dbReference type="Proteomes" id="UP000249464"/>
    </source>
</evidence>
<reference evidence="1 2" key="1">
    <citation type="submission" date="2016-11" db="EMBL/GenBank/DDBJ databases">
        <authorList>
            <person name="Jaros S."/>
            <person name="Januszkiewicz K."/>
            <person name="Wedrychowicz H."/>
        </authorList>
    </citation>
    <scope>NUCLEOTIDE SEQUENCE [LARGE SCALE GENOMIC DNA]</scope>
</reference>
<dbReference type="EMBL" id="FQNC01000044">
    <property type="protein sequence ID" value="SGY54941.1"/>
    <property type="molecule type" value="Genomic_DNA"/>
</dbReference>
<protein>
    <submittedName>
        <fullName evidence="1">BQ5605_C006g03935 protein</fullName>
    </submittedName>
</protein>
<dbReference type="AlphaFoldDB" id="A0A2X0M8I2"/>